<organism evidence="7 8">
    <name type="scientific">Trypanosoma theileri</name>
    <dbReference type="NCBI Taxonomy" id="67003"/>
    <lineage>
        <taxon>Eukaryota</taxon>
        <taxon>Discoba</taxon>
        <taxon>Euglenozoa</taxon>
        <taxon>Kinetoplastea</taxon>
        <taxon>Metakinetoplastina</taxon>
        <taxon>Trypanosomatida</taxon>
        <taxon>Trypanosomatidae</taxon>
        <taxon>Trypanosoma</taxon>
    </lineage>
</organism>
<feature type="transmembrane region" description="Helical" evidence="5">
    <location>
        <begin position="274"/>
        <end position="295"/>
    </location>
</feature>
<dbReference type="InterPro" id="IPR013057">
    <property type="entry name" value="AA_transpt_TM"/>
</dbReference>
<dbReference type="GeneID" id="39982110"/>
<feature type="transmembrane region" description="Helical" evidence="5">
    <location>
        <begin position="91"/>
        <end position="110"/>
    </location>
</feature>
<gene>
    <name evidence="7" type="ORF">TM35_000041360</name>
</gene>
<evidence type="ECO:0000256" key="1">
    <source>
        <dbReference type="ARBA" id="ARBA00004141"/>
    </source>
</evidence>
<evidence type="ECO:0000256" key="5">
    <source>
        <dbReference type="SAM" id="Phobius"/>
    </source>
</evidence>
<reference evidence="7 8" key="1">
    <citation type="submission" date="2017-03" db="EMBL/GenBank/DDBJ databases">
        <title>An alternative strategy for trypanosome survival in the mammalian bloodstream revealed through genome and transcriptome analysis of the ubiquitous bovine parasite Trypanosoma (Megatrypanum) theileri.</title>
        <authorList>
            <person name="Kelly S."/>
            <person name="Ivens A."/>
            <person name="Mott A."/>
            <person name="O'Neill E."/>
            <person name="Emms D."/>
            <person name="Macleod O."/>
            <person name="Voorheis P."/>
            <person name="Matthews J."/>
            <person name="Matthews K."/>
            <person name="Carrington M."/>
        </authorList>
    </citation>
    <scope>NUCLEOTIDE SEQUENCE [LARGE SCALE GENOMIC DNA]</scope>
    <source>
        <strain evidence="7">Edinburgh</strain>
    </source>
</reference>
<feature type="transmembrane region" description="Helical" evidence="5">
    <location>
        <begin position="232"/>
        <end position="254"/>
    </location>
</feature>
<feature type="transmembrane region" description="Helical" evidence="5">
    <location>
        <begin position="156"/>
        <end position="177"/>
    </location>
</feature>
<keyword evidence="3 5" id="KW-1133">Transmembrane helix</keyword>
<comment type="subcellular location">
    <subcellularLocation>
        <location evidence="1">Membrane</location>
        <topology evidence="1">Multi-pass membrane protein</topology>
    </subcellularLocation>
</comment>
<dbReference type="AlphaFoldDB" id="A0A1X0P4S1"/>
<protein>
    <submittedName>
        <fullName evidence="7">Amino acid permease</fullName>
    </submittedName>
</protein>
<dbReference type="VEuPathDB" id="TriTrypDB:TM35_000041360"/>
<dbReference type="PANTHER" id="PTHR22950:SF649">
    <property type="entry name" value="ACID TRANSPORTER, PUTATIVE-RELATED"/>
    <property type="match status" value="1"/>
</dbReference>
<feature type="transmembrane region" description="Helical" evidence="5">
    <location>
        <begin position="130"/>
        <end position="149"/>
    </location>
</feature>
<evidence type="ECO:0000259" key="6">
    <source>
        <dbReference type="Pfam" id="PF01490"/>
    </source>
</evidence>
<feature type="transmembrane region" description="Helical" evidence="5">
    <location>
        <begin position="197"/>
        <end position="220"/>
    </location>
</feature>
<dbReference type="Proteomes" id="UP000192257">
    <property type="component" value="Unassembled WGS sequence"/>
</dbReference>
<feature type="transmembrane region" description="Helical" evidence="5">
    <location>
        <begin position="346"/>
        <end position="365"/>
    </location>
</feature>
<feature type="domain" description="Amino acid transporter transmembrane" evidence="6">
    <location>
        <begin position="11"/>
        <end position="408"/>
    </location>
</feature>
<evidence type="ECO:0000256" key="2">
    <source>
        <dbReference type="ARBA" id="ARBA00022692"/>
    </source>
</evidence>
<dbReference type="GO" id="GO:0015179">
    <property type="term" value="F:L-amino acid transmembrane transporter activity"/>
    <property type="evidence" value="ECO:0007669"/>
    <property type="project" value="TreeGrafter"/>
</dbReference>
<evidence type="ECO:0000256" key="3">
    <source>
        <dbReference type="ARBA" id="ARBA00022989"/>
    </source>
</evidence>
<sequence length="412" mass="44762">MKHIFSRKGLLGAALSLSVTTIGAGILAIPSTLDDCGILLVVLLMIVVGIFTVISIDYLVICIETLQLRSYEEISGALLGRTFEEIARWMLIVYNVGVAAGYIVVIGEIFSPMMPIVSEYFTLLSNPTRVMVAIWMFVMLPLSCIPAVSSLRFVSILAITATFVVSGVIVYRYFFPIDIDSAPDNSSIKYISLSNRTILALPILMFSFDCQTLVFQIYASIADNSRKCMAKVATLSIFITGLIYGMVGLFGYLSHTSHVHGNILTNYDPIRDKIFAVGGVMYSITVITAYVLVLFPCRDAIFILLYGYSNASRESFHALISFKDNMIASIILSVLSVLLALKAPGLVFIIALLGGLCSSTLCFIYPAAFRLRMHTLGICTASNQELFMAFAMLSLGFISAAMGTAVGISGIS</sequence>
<proteinExistence type="predicted"/>
<accession>A0A1X0P4S1</accession>
<name>A0A1X0P4S1_9TRYP</name>
<dbReference type="OrthoDB" id="28208at2759"/>
<keyword evidence="4 5" id="KW-0472">Membrane</keyword>
<feature type="transmembrane region" description="Helical" evidence="5">
    <location>
        <begin position="316"/>
        <end position="340"/>
    </location>
</feature>
<evidence type="ECO:0000256" key="4">
    <source>
        <dbReference type="ARBA" id="ARBA00023136"/>
    </source>
</evidence>
<dbReference type="Pfam" id="PF01490">
    <property type="entry name" value="Aa_trans"/>
    <property type="match status" value="1"/>
</dbReference>
<dbReference type="RefSeq" id="XP_028885988.1">
    <property type="nucleotide sequence ID" value="XM_029022330.1"/>
</dbReference>
<keyword evidence="2 5" id="KW-0812">Transmembrane</keyword>
<evidence type="ECO:0000313" key="8">
    <source>
        <dbReference type="Proteomes" id="UP000192257"/>
    </source>
</evidence>
<dbReference type="EMBL" id="NBCO01000004">
    <property type="protein sequence ID" value="ORC91922.1"/>
    <property type="molecule type" value="Genomic_DNA"/>
</dbReference>
<dbReference type="PANTHER" id="PTHR22950">
    <property type="entry name" value="AMINO ACID TRANSPORTER"/>
    <property type="match status" value="1"/>
</dbReference>
<keyword evidence="8" id="KW-1185">Reference proteome</keyword>
<comment type="caution">
    <text evidence="7">The sequence shown here is derived from an EMBL/GenBank/DDBJ whole genome shotgun (WGS) entry which is preliminary data.</text>
</comment>
<feature type="transmembrane region" description="Helical" evidence="5">
    <location>
        <begin position="38"/>
        <end position="61"/>
    </location>
</feature>
<evidence type="ECO:0000313" key="7">
    <source>
        <dbReference type="EMBL" id="ORC91922.1"/>
    </source>
</evidence>
<dbReference type="GO" id="GO:0005737">
    <property type="term" value="C:cytoplasm"/>
    <property type="evidence" value="ECO:0007669"/>
    <property type="project" value="TreeGrafter"/>
</dbReference>
<feature type="transmembrane region" description="Helical" evidence="5">
    <location>
        <begin position="386"/>
        <end position="411"/>
    </location>
</feature>
<dbReference type="GO" id="GO:0016020">
    <property type="term" value="C:membrane"/>
    <property type="evidence" value="ECO:0007669"/>
    <property type="project" value="UniProtKB-SubCell"/>
</dbReference>